<dbReference type="AlphaFoldDB" id="A0A4Z0PF25"/>
<dbReference type="PANTHER" id="PTHR33609">
    <property type="entry name" value="LOW CALCIUM RESPONSE LOCUS PROTEIN S"/>
    <property type="match status" value="1"/>
</dbReference>
<dbReference type="Pfam" id="PF01527">
    <property type="entry name" value="HTH_Tnp_1"/>
    <property type="match status" value="1"/>
</dbReference>
<protein>
    <submittedName>
        <fullName evidence="1">Transposase</fullName>
    </submittedName>
</protein>
<dbReference type="EMBL" id="SRLD01000088">
    <property type="protein sequence ID" value="TGE11786.1"/>
    <property type="molecule type" value="Genomic_DNA"/>
</dbReference>
<evidence type="ECO:0000313" key="2">
    <source>
        <dbReference type="Proteomes" id="UP000297739"/>
    </source>
</evidence>
<dbReference type="OrthoDB" id="1495855at2"/>
<gene>
    <name evidence="1" type="ORF">E5J99_20795</name>
</gene>
<accession>A0A4Z0PF25</accession>
<sequence>MRNTTPGVGGITAWASAAAMNDKGVAVAEVCRKMGISEATCYNWQKKYGGLGVPETRCLKQLQEENQQLKQLVADLSLDKQMLPHVLKQLSKAHAASARGSPSDRRLPFRLDGPARSCRCSVRAGTTGHTGGMTRCCAAGCGNWCRCACATVANACLRSCAGKACPTSTSAYIASTAWEGCMSAESSPNAAGAAAHWLERVEL</sequence>
<dbReference type="GO" id="GO:0004803">
    <property type="term" value="F:transposase activity"/>
    <property type="evidence" value="ECO:0007669"/>
    <property type="project" value="InterPro"/>
</dbReference>
<name>A0A4Z0PF25_9BACT</name>
<organism evidence="1 2">
    <name type="scientific">Hymenobacter elongatus</name>
    <dbReference type="NCBI Taxonomy" id="877208"/>
    <lineage>
        <taxon>Bacteria</taxon>
        <taxon>Pseudomonadati</taxon>
        <taxon>Bacteroidota</taxon>
        <taxon>Cytophagia</taxon>
        <taxon>Cytophagales</taxon>
        <taxon>Hymenobacteraceae</taxon>
        <taxon>Hymenobacter</taxon>
    </lineage>
</organism>
<dbReference type="InterPro" id="IPR002514">
    <property type="entry name" value="Transposase_8"/>
</dbReference>
<reference evidence="1 2" key="1">
    <citation type="submission" date="2019-04" db="EMBL/GenBank/DDBJ databases">
        <authorList>
            <person name="Feng G."/>
            <person name="Zhang J."/>
            <person name="Zhu H."/>
        </authorList>
    </citation>
    <scope>NUCLEOTIDE SEQUENCE [LARGE SCALE GENOMIC DNA]</scope>
    <source>
        <strain evidence="1 2">JCM 17223</strain>
    </source>
</reference>
<evidence type="ECO:0000313" key="1">
    <source>
        <dbReference type="EMBL" id="TGE11786.1"/>
    </source>
</evidence>
<dbReference type="GO" id="GO:0006313">
    <property type="term" value="P:DNA transposition"/>
    <property type="evidence" value="ECO:0007669"/>
    <property type="project" value="InterPro"/>
</dbReference>
<proteinExistence type="predicted"/>
<keyword evidence="2" id="KW-1185">Reference proteome</keyword>
<dbReference type="PANTHER" id="PTHR33609:SF1">
    <property type="entry name" value="TRANSPOSASE"/>
    <property type="match status" value="1"/>
</dbReference>
<dbReference type="SUPFAM" id="SSF46689">
    <property type="entry name" value="Homeodomain-like"/>
    <property type="match status" value="1"/>
</dbReference>
<dbReference type="InterPro" id="IPR009057">
    <property type="entry name" value="Homeodomain-like_sf"/>
</dbReference>
<dbReference type="InterPro" id="IPR052546">
    <property type="entry name" value="Transposase_8_domain"/>
</dbReference>
<comment type="caution">
    <text evidence="1">The sequence shown here is derived from an EMBL/GenBank/DDBJ whole genome shotgun (WGS) entry which is preliminary data.</text>
</comment>
<dbReference type="GO" id="GO:0003677">
    <property type="term" value="F:DNA binding"/>
    <property type="evidence" value="ECO:0007669"/>
    <property type="project" value="InterPro"/>
</dbReference>
<dbReference type="Proteomes" id="UP000297739">
    <property type="component" value="Unassembled WGS sequence"/>
</dbReference>